<comment type="subcellular location">
    <subcellularLocation>
        <location evidence="1">Mitochondrion outer membrane</location>
        <topology evidence="1">Single-pass membrane protein</topology>
    </subcellularLocation>
</comment>
<comment type="similarity">
    <text evidence="2">Belongs to the Tom20 family.</text>
</comment>
<keyword evidence="5" id="KW-1000">Mitochondrion outer membrane</keyword>
<accession>A0A820IL17</accession>
<evidence type="ECO:0000256" key="5">
    <source>
        <dbReference type="ARBA" id="ARBA00022787"/>
    </source>
</evidence>
<evidence type="ECO:0000256" key="4">
    <source>
        <dbReference type="ARBA" id="ARBA00022692"/>
    </source>
</evidence>
<keyword evidence="4 11" id="KW-0812">Transmembrane</keyword>
<dbReference type="Gene3D" id="1.20.960.10">
    <property type="entry name" value="Mitochondrial outer membrane translocase complex, subunit Tom20 domain"/>
    <property type="match status" value="1"/>
</dbReference>
<dbReference type="GO" id="GO:0008320">
    <property type="term" value="F:protein transmembrane transporter activity"/>
    <property type="evidence" value="ECO:0007669"/>
    <property type="project" value="TreeGrafter"/>
</dbReference>
<dbReference type="GO" id="GO:0030150">
    <property type="term" value="P:protein import into mitochondrial matrix"/>
    <property type="evidence" value="ECO:0007669"/>
    <property type="project" value="TreeGrafter"/>
</dbReference>
<dbReference type="PRINTS" id="PR00351">
    <property type="entry name" value="OM20RECEPTOR"/>
</dbReference>
<dbReference type="GO" id="GO:0030943">
    <property type="term" value="F:mitochondrion targeting sequence binding"/>
    <property type="evidence" value="ECO:0007669"/>
    <property type="project" value="TreeGrafter"/>
</dbReference>
<evidence type="ECO:0000256" key="1">
    <source>
        <dbReference type="ARBA" id="ARBA00004572"/>
    </source>
</evidence>
<gene>
    <name evidence="12" type="ORF">KXQ929_LOCUS46062</name>
</gene>
<evidence type="ECO:0000256" key="7">
    <source>
        <dbReference type="ARBA" id="ARBA00022989"/>
    </source>
</evidence>
<evidence type="ECO:0000313" key="12">
    <source>
        <dbReference type="EMBL" id="CAF4310754.1"/>
    </source>
</evidence>
<feature type="region of interest" description="Disordered" evidence="10">
    <location>
        <begin position="122"/>
        <end position="141"/>
    </location>
</feature>
<evidence type="ECO:0000256" key="9">
    <source>
        <dbReference type="ARBA" id="ARBA00023136"/>
    </source>
</evidence>
<dbReference type="GO" id="GO:0016031">
    <property type="term" value="P:tRNA import into mitochondrion"/>
    <property type="evidence" value="ECO:0007669"/>
    <property type="project" value="TreeGrafter"/>
</dbReference>
<dbReference type="InterPro" id="IPR022422">
    <property type="entry name" value="MAS20_rcpt_metazoan"/>
</dbReference>
<feature type="transmembrane region" description="Helical" evidence="11">
    <location>
        <begin position="6"/>
        <end position="27"/>
    </location>
</feature>
<keyword evidence="8" id="KW-0496">Mitochondrion</keyword>
<evidence type="ECO:0000256" key="11">
    <source>
        <dbReference type="SAM" id="Phobius"/>
    </source>
</evidence>
<evidence type="ECO:0000256" key="3">
    <source>
        <dbReference type="ARBA" id="ARBA00022448"/>
    </source>
</evidence>
<comment type="caution">
    <text evidence="12">The sequence shown here is derived from an EMBL/GenBank/DDBJ whole genome shotgun (WGS) entry which is preliminary data.</text>
</comment>
<name>A0A820IL17_9BILA</name>
<proteinExistence type="inferred from homology"/>
<keyword evidence="6" id="KW-0653">Protein transport</keyword>
<dbReference type="PRINTS" id="PR01989">
    <property type="entry name" value="EUOM20RECPTR"/>
</dbReference>
<dbReference type="GO" id="GO:0005742">
    <property type="term" value="C:mitochondrial outer membrane translocase complex"/>
    <property type="evidence" value="ECO:0007669"/>
    <property type="project" value="InterPro"/>
</dbReference>
<evidence type="ECO:0000256" key="8">
    <source>
        <dbReference type="ARBA" id="ARBA00023128"/>
    </source>
</evidence>
<keyword evidence="9 11" id="KW-0472">Membrane</keyword>
<dbReference type="GO" id="GO:0006886">
    <property type="term" value="P:intracellular protein transport"/>
    <property type="evidence" value="ECO:0007669"/>
    <property type="project" value="InterPro"/>
</dbReference>
<organism evidence="12 13">
    <name type="scientific">Adineta steineri</name>
    <dbReference type="NCBI Taxonomy" id="433720"/>
    <lineage>
        <taxon>Eukaryota</taxon>
        <taxon>Metazoa</taxon>
        <taxon>Spiralia</taxon>
        <taxon>Gnathifera</taxon>
        <taxon>Rotifera</taxon>
        <taxon>Eurotatoria</taxon>
        <taxon>Bdelloidea</taxon>
        <taxon>Adinetida</taxon>
        <taxon>Adinetidae</taxon>
        <taxon>Adineta</taxon>
    </lineage>
</organism>
<dbReference type="InterPro" id="IPR002056">
    <property type="entry name" value="MAS20"/>
</dbReference>
<feature type="compositionally biased region" description="Basic residues" evidence="10">
    <location>
        <begin position="42"/>
        <end position="53"/>
    </location>
</feature>
<dbReference type="InterPro" id="IPR023392">
    <property type="entry name" value="Tom20_dom_sf"/>
</dbReference>
<keyword evidence="3" id="KW-0813">Transport</keyword>
<dbReference type="Pfam" id="PF02064">
    <property type="entry name" value="MAS20"/>
    <property type="match status" value="1"/>
</dbReference>
<protein>
    <submittedName>
        <fullName evidence="12">Uncharacterized protein</fullName>
    </submittedName>
</protein>
<dbReference type="PANTHER" id="PTHR12430:SF0">
    <property type="entry name" value="TRANSLOCASE OF OUTER MITOCHONDRIAL MEMBRANE 20"/>
    <property type="match status" value="1"/>
</dbReference>
<dbReference type="SUPFAM" id="SSF47157">
    <property type="entry name" value="Mitochondrial import receptor subunit Tom20"/>
    <property type="match status" value="1"/>
</dbReference>
<dbReference type="EMBL" id="CAJOBB010014935">
    <property type="protein sequence ID" value="CAF4310754.1"/>
    <property type="molecule type" value="Genomic_DNA"/>
</dbReference>
<dbReference type="Proteomes" id="UP000663868">
    <property type="component" value="Unassembled WGS sequence"/>
</dbReference>
<evidence type="ECO:0000256" key="2">
    <source>
        <dbReference type="ARBA" id="ARBA00005792"/>
    </source>
</evidence>
<evidence type="ECO:0000256" key="6">
    <source>
        <dbReference type="ARBA" id="ARBA00022927"/>
    </source>
</evidence>
<evidence type="ECO:0000256" key="10">
    <source>
        <dbReference type="SAM" id="MobiDB-lite"/>
    </source>
</evidence>
<reference evidence="12" key="1">
    <citation type="submission" date="2021-02" db="EMBL/GenBank/DDBJ databases">
        <authorList>
            <person name="Nowell W R."/>
        </authorList>
    </citation>
    <scope>NUCLEOTIDE SEQUENCE</scope>
</reference>
<dbReference type="AlphaFoldDB" id="A0A820IL17"/>
<feature type="region of interest" description="Disordered" evidence="10">
    <location>
        <begin position="41"/>
        <end position="65"/>
    </location>
</feature>
<dbReference type="GO" id="GO:0006605">
    <property type="term" value="P:protein targeting"/>
    <property type="evidence" value="ECO:0007669"/>
    <property type="project" value="InterPro"/>
</dbReference>
<sequence length="141" mass="15778">MTTSSKSFWPIVAAVGLGVGFVGYCIYFDQKRRNAPEFREKLKAKRKKQKQHTSHSNEDFTIDSSNPEEMRRYFLEQIQRGEDCLSRGDLDNGVDHLAKAVAVCSRDQKIIMRLPRVAQSVHGASSSSFGGGAIITEPDLE</sequence>
<keyword evidence="7 11" id="KW-1133">Transmembrane helix</keyword>
<dbReference type="PANTHER" id="PTHR12430">
    <property type="entry name" value="MITOCHONDRIAL IMPORT RECEPTOR SUBUNIT TOM20"/>
    <property type="match status" value="1"/>
</dbReference>
<evidence type="ECO:0000313" key="13">
    <source>
        <dbReference type="Proteomes" id="UP000663868"/>
    </source>
</evidence>